<dbReference type="EMBL" id="FTNM01000004">
    <property type="protein sequence ID" value="SIR21995.1"/>
    <property type="molecule type" value="Genomic_DNA"/>
</dbReference>
<gene>
    <name evidence="3" type="ORF">SAMN05421545_2761</name>
</gene>
<dbReference type="RefSeq" id="WP_076422532.1">
    <property type="nucleotide sequence ID" value="NZ_FTNM01000004.1"/>
</dbReference>
<dbReference type="AlphaFoldDB" id="A0A1N6Z596"/>
<evidence type="ECO:0000313" key="4">
    <source>
        <dbReference type="Proteomes" id="UP000185924"/>
    </source>
</evidence>
<organism evidence="3 4">
    <name type="scientific">Pontibacter lucknowensis</name>
    <dbReference type="NCBI Taxonomy" id="1077936"/>
    <lineage>
        <taxon>Bacteria</taxon>
        <taxon>Pseudomonadati</taxon>
        <taxon>Bacteroidota</taxon>
        <taxon>Cytophagia</taxon>
        <taxon>Cytophagales</taxon>
        <taxon>Hymenobacteraceae</taxon>
        <taxon>Pontibacter</taxon>
    </lineage>
</organism>
<dbReference type="GO" id="GO:0006629">
    <property type="term" value="P:lipid metabolic process"/>
    <property type="evidence" value="ECO:0007669"/>
    <property type="project" value="InterPro"/>
</dbReference>
<sequence>MAKTINRDNRGIAIAAIIVACWFVLLAYLLRFPVDFASPLPYLFMLLQTHLYTGLFITAHDAMHGVAAPGRPKLNRFIGTVTAFLFAYNWYPRLLPKHHQHHKHVATDEDPDYHHGSFWPWYYSFLKNYITWWQIVLMAITYNVLQLFFPLENVIMFWMVPAILATFQLFYFGTYLPHRGEHAPDNRHKSGTQAKNHLWAFVSCYFFGYHYEHHDKPYLPWWQLYKAKG</sequence>
<feature type="transmembrane region" description="Helical" evidence="1">
    <location>
        <begin position="156"/>
        <end position="176"/>
    </location>
</feature>
<keyword evidence="1" id="KW-1133">Transmembrane helix</keyword>
<accession>A0A1N6Z596</accession>
<reference evidence="4" key="1">
    <citation type="submission" date="2017-01" db="EMBL/GenBank/DDBJ databases">
        <authorList>
            <person name="Varghese N."/>
            <person name="Submissions S."/>
        </authorList>
    </citation>
    <scope>NUCLEOTIDE SEQUENCE [LARGE SCALE GENOMIC DNA]</scope>
    <source>
        <strain evidence="4">DM9</strain>
    </source>
</reference>
<feature type="transmembrane region" description="Helical" evidence="1">
    <location>
        <begin position="12"/>
        <end position="30"/>
    </location>
</feature>
<name>A0A1N6Z596_9BACT</name>
<dbReference type="STRING" id="1077936.SAMN05421545_2761"/>
<keyword evidence="1" id="KW-0472">Membrane</keyword>
<protein>
    <submittedName>
        <fullName evidence="3">Beta-carotene ketolase (CrtW type)</fullName>
    </submittedName>
</protein>
<evidence type="ECO:0000313" key="3">
    <source>
        <dbReference type="EMBL" id="SIR21995.1"/>
    </source>
</evidence>
<evidence type="ECO:0000256" key="1">
    <source>
        <dbReference type="SAM" id="Phobius"/>
    </source>
</evidence>
<evidence type="ECO:0000259" key="2">
    <source>
        <dbReference type="Pfam" id="PF00487"/>
    </source>
</evidence>
<dbReference type="Pfam" id="PF00487">
    <property type="entry name" value="FA_desaturase"/>
    <property type="match status" value="1"/>
</dbReference>
<keyword evidence="4" id="KW-1185">Reference proteome</keyword>
<keyword evidence="1" id="KW-0812">Transmembrane</keyword>
<dbReference type="Proteomes" id="UP000185924">
    <property type="component" value="Unassembled WGS sequence"/>
</dbReference>
<dbReference type="PROSITE" id="PS51257">
    <property type="entry name" value="PROKAR_LIPOPROTEIN"/>
    <property type="match status" value="1"/>
</dbReference>
<feature type="transmembrane region" description="Helical" evidence="1">
    <location>
        <begin position="129"/>
        <end position="149"/>
    </location>
</feature>
<proteinExistence type="predicted"/>
<dbReference type="InterPro" id="IPR005804">
    <property type="entry name" value="FA_desaturase_dom"/>
</dbReference>
<dbReference type="OrthoDB" id="9792534at2"/>
<feature type="domain" description="Fatty acid desaturase" evidence="2">
    <location>
        <begin position="127"/>
        <end position="227"/>
    </location>
</feature>